<name>A0AA36CCU6_9BILA</name>
<proteinExistence type="predicted"/>
<keyword evidence="3" id="KW-1185">Reference proteome</keyword>
<gene>
    <name evidence="2" type="ORF">MSPICULIGERA_LOCUS5250</name>
</gene>
<protein>
    <submittedName>
        <fullName evidence="2">Uncharacterized protein</fullName>
    </submittedName>
</protein>
<accession>A0AA36CCU6</accession>
<feature type="non-terminal residue" evidence="2">
    <location>
        <position position="327"/>
    </location>
</feature>
<reference evidence="2" key="1">
    <citation type="submission" date="2023-06" db="EMBL/GenBank/DDBJ databases">
        <authorList>
            <person name="Delattre M."/>
        </authorList>
    </citation>
    <scope>NUCLEOTIDE SEQUENCE</scope>
    <source>
        <strain evidence="2">AF72</strain>
    </source>
</reference>
<evidence type="ECO:0000313" key="3">
    <source>
        <dbReference type="Proteomes" id="UP001177023"/>
    </source>
</evidence>
<organism evidence="2 3">
    <name type="scientific">Mesorhabditis spiculigera</name>
    <dbReference type="NCBI Taxonomy" id="96644"/>
    <lineage>
        <taxon>Eukaryota</taxon>
        <taxon>Metazoa</taxon>
        <taxon>Ecdysozoa</taxon>
        <taxon>Nematoda</taxon>
        <taxon>Chromadorea</taxon>
        <taxon>Rhabditida</taxon>
        <taxon>Rhabditina</taxon>
        <taxon>Rhabditomorpha</taxon>
        <taxon>Rhabditoidea</taxon>
        <taxon>Rhabditidae</taxon>
        <taxon>Mesorhabditinae</taxon>
        <taxon>Mesorhabditis</taxon>
    </lineage>
</organism>
<evidence type="ECO:0000256" key="1">
    <source>
        <dbReference type="SAM" id="SignalP"/>
    </source>
</evidence>
<feature type="chain" id="PRO_5041267244" evidence="1">
    <location>
        <begin position="17"/>
        <end position="327"/>
    </location>
</feature>
<sequence>MAVLLLLAATTEPSVLDRIPQPKDRILELDRKEMDRVWYIAAVRGLLKSKGRHEAKSVGRLEGIVFDECARNAKTVQKLAICVTHVLAERDRIKSQKITRPLPPSYYVTTRSEKRRRPLRRVRVNRKKRSMAPHEDPFEIDRLDRLERKLERIVNFSERSKRSVDSHRKLPKNVESLRRLQRYFEKVDHCNEYLRTMNDENQRTLRRLNVPLATETPRIEAASAAYSQILDLVNVFLEAEWKDSDDAMERWEQQEQILKAVGAATIGQVKHECFEGTIAAEQLPEEQRHGMKRLASENVQVESRHGKLEGHARRAAGSKTRIDYYWI</sequence>
<dbReference type="AlphaFoldDB" id="A0AA36CCU6"/>
<feature type="signal peptide" evidence="1">
    <location>
        <begin position="1"/>
        <end position="16"/>
    </location>
</feature>
<evidence type="ECO:0000313" key="2">
    <source>
        <dbReference type="EMBL" id="CAJ0566659.1"/>
    </source>
</evidence>
<keyword evidence="1" id="KW-0732">Signal</keyword>
<comment type="caution">
    <text evidence="2">The sequence shown here is derived from an EMBL/GenBank/DDBJ whole genome shotgun (WGS) entry which is preliminary data.</text>
</comment>
<dbReference type="Proteomes" id="UP001177023">
    <property type="component" value="Unassembled WGS sequence"/>
</dbReference>
<dbReference type="EMBL" id="CATQJA010001294">
    <property type="protein sequence ID" value="CAJ0566659.1"/>
    <property type="molecule type" value="Genomic_DNA"/>
</dbReference>